<evidence type="ECO:0000259" key="4">
    <source>
        <dbReference type="Pfam" id="PF01595"/>
    </source>
</evidence>
<comment type="caution">
    <text evidence="5">The sequence shown here is derived from an EMBL/GenBank/DDBJ whole genome shotgun (WGS) entry which is preliminary data.</text>
</comment>
<evidence type="ECO:0000313" key="6">
    <source>
        <dbReference type="Proteomes" id="UP000316095"/>
    </source>
</evidence>
<dbReference type="InterPro" id="IPR046342">
    <property type="entry name" value="CBS_dom_sf"/>
</dbReference>
<keyword evidence="3" id="KW-1133">Transmembrane helix</keyword>
<dbReference type="AlphaFoldDB" id="A0A5C5XIT5"/>
<feature type="transmembrane region" description="Helical" evidence="3">
    <location>
        <begin position="135"/>
        <end position="154"/>
    </location>
</feature>
<dbReference type="PANTHER" id="PTHR22777">
    <property type="entry name" value="HEMOLYSIN-RELATED"/>
    <property type="match status" value="1"/>
</dbReference>
<accession>A0A5C5XIT5</accession>
<dbReference type="OrthoDB" id="274143at2"/>
<gene>
    <name evidence="5" type="ORF">Pan54_27940</name>
</gene>
<dbReference type="GO" id="GO:0005886">
    <property type="term" value="C:plasma membrane"/>
    <property type="evidence" value="ECO:0007669"/>
    <property type="project" value="TreeGrafter"/>
</dbReference>
<dbReference type="SUPFAM" id="SSF54631">
    <property type="entry name" value="CBS-domain pair"/>
    <property type="match status" value="1"/>
</dbReference>
<name>A0A5C5XIT5_9PLAN</name>
<keyword evidence="6" id="KW-1185">Reference proteome</keyword>
<dbReference type="Pfam" id="PF01595">
    <property type="entry name" value="CNNM"/>
    <property type="match status" value="1"/>
</dbReference>
<feature type="transmembrane region" description="Helical" evidence="3">
    <location>
        <begin position="96"/>
        <end position="114"/>
    </location>
</feature>
<dbReference type="PANTHER" id="PTHR22777:SF17">
    <property type="entry name" value="UPF0053 PROTEIN SLL0260"/>
    <property type="match status" value="1"/>
</dbReference>
<keyword evidence="3" id="KW-0812">Transmembrane</keyword>
<keyword evidence="2" id="KW-0129">CBS domain</keyword>
<evidence type="ECO:0000256" key="2">
    <source>
        <dbReference type="ARBA" id="ARBA00023122"/>
    </source>
</evidence>
<evidence type="ECO:0000256" key="3">
    <source>
        <dbReference type="SAM" id="Phobius"/>
    </source>
</evidence>
<sequence>MIVWIGILLLFLVGIRLSAFFSGIETAFYRASKLRLNIDAQTGDKLSKRIFGYVSDPSRFVATILIGNNLANYVTTCAIGYGAIRALGSLSEAMEVGVTVLLSPVIFIFGELLPKTLHYRSPLMMLKRYFRFFEVVHFILLPMSWPLMILTKLFQKFGGTELQPMLRILGRRPLASVIGQGRDEGIVTDVQHNLMQGIFVNASKSIQALIVPKSVAFSFDGELSQSNLMEHAKAYGQVYAPVVTETGNGPLPVYFRVSDLLLSRAPLQEIQHELPRIDSDASRLEALLILQESEQDLGAVYNKGKLIGIIYRQALSETLYQGGMSVTATVL</sequence>
<evidence type="ECO:0000313" key="5">
    <source>
        <dbReference type="EMBL" id="TWT62055.1"/>
    </source>
</evidence>
<reference evidence="5 6" key="1">
    <citation type="submission" date="2019-02" db="EMBL/GenBank/DDBJ databases">
        <title>Deep-cultivation of Planctomycetes and their phenomic and genomic characterization uncovers novel biology.</title>
        <authorList>
            <person name="Wiegand S."/>
            <person name="Jogler M."/>
            <person name="Boedeker C."/>
            <person name="Pinto D."/>
            <person name="Vollmers J."/>
            <person name="Rivas-Marin E."/>
            <person name="Kohn T."/>
            <person name="Peeters S.H."/>
            <person name="Heuer A."/>
            <person name="Rast P."/>
            <person name="Oberbeckmann S."/>
            <person name="Bunk B."/>
            <person name="Jeske O."/>
            <person name="Meyerdierks A."/>
            <person name="Storesund J.E."/>
            <person name="Kallscheuer N."/>
            <person name="Luecker S."/>
            <person name="Lage O.M."/>
            <person name="Pohl T."/>
            <person name="Merkel B.J."/>
            <person name="Hornburger P."/>
            <person name="Mueller R.-W."/>
            <person name="Bruemmer F."/>
            <person name="Labrenz M."/>
            <person name="Spormann A.M."/>
            <person name="Op Den Camp H."/>
            <person name="Overmann J."/>
            <person name="Amann R."/>
            <person name="Jetten M.S.M."/>
            <person name="Mascher T."/>
            <person name="Medema M.H."/>
            <person name="Devos D.P."/>
            <person name="Kaster A.-K."/>
            <person name="Ovreas L."/>
            <person name="Rohde M."/>
            <person name="Galperin M.Y."/>
            <person name="Jogler C."/>
        </authorList>
    </citation>
    <scope>NUCLEOTIDE SEQUENCE [LARGE SCALE GENOMIC DNA]</scope>
    <source>
        <strain evidence="5 6">Pan54</strain>
    </source>
</reference>
<dbReference type="Proteomes" id="UP000316095">
    <property type="component" value="Unassembled WGS sequence"/>
</dbReference>
<keyword evidence="3" id="KW-0472">Membrane</keyword>
<organism evidence="5 6">
    <name type="scientific">Rubinisphaera italica</name>
    <dbReference type="NCBI Taxonomy" id="2527969"/>
    <lineage>
        <taxon>Bacteria</taxon>
        <taxon>Pseudomonadati</taxon>
        <taxon>Planctomycetota</taxon>
        <taxon>Planctomycetia</taxon>
        <taxon>Planctomycetales</taxon>
        <taxon>Planctomycetaceae</taxon>
        <taxon>Rubinisphaera</taxon>
    </lineage>
</organism>
<dbReference type="EMBL" id="SJPG01000001">
    <property type="protein sequence ID" value="TWT62055.1"/>
    <property type="molecule type" value="Genomic_DNA"/>
</dbReference>
<protein>
    <recommendedName>
        <fullName evidence="4">CNNM transmembrane domain-containing protein</fullName>
    </recommendedName>
</protein>
<proteinExistence type="predicted"/>
<dbReference type="RefSeq" id="WP_146503956.1">
    <property type="nucleotide sequence ID" value="NZ_SJPG01000001.1"/>
</dbReference>
<evidence type="ECO:0000256" key="1">
    <source>
        <dbReference type="ARBA" id="ARBA00022737"/>
    </source>
</evidence>
<keyword evidence="1" id="KW-0677">Repeat</keyword>
<dbReference type="InterPro" id="IPR002550">
    <property type="entry name" value="CNNM"/>
</dbReference>
<feature type="domain" description="CNNM transmembrane" evidence="4">
    <location>
        <begin position="10"/>
        <end position="185"/>
    </location>
</feature>